<organism evidence="7 8">
    <name type="scientific">Claviceps aff. purpurea</name>
    <dbReference type="NCBI Taxonomy" id="1967640"/>
    <lineage>
        <taxon>Eukaryota</taxon>
        <taxon>Fungi</taxon>
        <taxon>Dikarya</taxon>
        <taxon>Ascomycota</taxon>
        <taxon>Pezizomycotina</taxon>
        <taxon>Sordariomycetes</taxon>
        <taxon>Hypocreomycetidae</taxon>
        <taxon>Hypocreales</taxon>
        <taxon>Clavicipitaceae</taxon>
        <taxon>Claviceps</taxon>
    </lineage>
</organism>
<evidence type="ECO:0000259" key="6">
    <source>
        <dbReference type="PROSITE" id="PS51266"/>
    </source>
</evidence>
<keyword evidence="1" id="KW-0479">Metal-binding</keyword>
<keyword evidence="2 4" id="KW-0863">Zinc-finger</keyword>
<feature type="domain" description="CHY-type" evidence="6">
    <location>
        <begin position="609"/>
        <end position="676"/>
    </location>
</feature>
<proteinExistence type="predicted"/>
<dbReference type="InterPro" id="IPR037274">
    <property type="entry name" value="Znf_CHY_sf"/>
</dbReference>
<feature type="region of interest" description="Disordered" evidence="5">
    <location>
        <begin position="334"/>
        <end position="419"/>
    </location>
</feature>
<dbReference type="SUPFAM" id="SSF161219">
    <property type="entry name" value="CHY zinc finger-like"/>
    <property type="match status" value="1"/>
</dbReference>
<accession>A0A9P7QQ30</accession>
<sequence length="716" mass="79449">MIALKTQQESDSTPNRSQAVAEPSTSRVVPKPIPSSQAKDPRGYQLEQLRRRFSPKETALNGGDTSLVFRLKPSDPDFPFELTHLECHVRVPARYPAERPVLQVQNSNIPRGFALNIERGWDRLARERKGATILSIVNALDRNLEKLLSQEKQETVKLVAFKDARHLDAAGSGEPSGQPSGQPQGKPRGKPSGKQGPMKPKSASSAFAPEPSYSRQQVAEAKATRAQHVRQLEARMGRMPQFRSSADGIVFTVPIEPKRRSELPTGLRPVTSLHLIVPLLYPLQDLRIQLNDADAADAEPVEDLFAKQTAERKYMSLTSHINYLAQNMHILAKQAKESDEKSEAQPAAEALNRTSSGTPTAGPSAPSRKGKEKSHVQTVQVIPRPPEWDLPQDVSEDDHDDHDDEEDDYGDSHSGTDEDDADAVLLRKTTTNPPADAPPTETIEKGTMLSFPSLELYGIEVLQVSLLSLSVKCERCKTTNDLTGLKPRIEKTVRCTKCAVPLTAQFHQTLLHEHSSRAGFIHLSGCKVADMLPSTFVPTCAGCSTPGPSLVSVRGESTSNVCRECHAHFTFKIPEVKILFISPGSLAPRSSEAGLRRKMEKLGLHAGEPLPGRGTCGHYRKSYRWFRFSCCQRVHACDKCHDEKEDHVNEWANRMVCGWCSREQTFTVEACAFCGRSVIGRKGRGFWEGGRGTRDQRTMSRKDPRKYKRLGEKKKD</sequence>
<feature type="compositionally biased region" description="Basic and acidic residues" evidence="5">
    <location>
        <begin position="334"/>
        <end position="343"/>
    </location>
</feature>
<feature type="region of interest" description="Disordered" evidence="5">
    <location>
        <begin position="689"/>
        <end position="716"/>
    </location>
</feature>
<keyword evidence="3" id="KW-0862">Zinc</keyword>
<dbReference type="GO" id="GO:0008270">
    <property type="term" value="F:zinc ion binding"/>
    <property type="evidence" value="ECO:0007669"/>
    <property type="project" value="UniProtKB-KW"/>
</dbReference>
<feature type="region of interest" description="Disordered" evidence="5">
    <location>
        <begin position="168"/>
        <end position="226"/>
    </location>
</feature>
<keyword evidence="8" id="KW-1185">Reference proteome</keyword>
<gene>
    <name evidence="7" type="ORF">E4U09_002322</name>
</gene>
<dbReference type="InterPro" id="IPR008913">
    <property type="entry name" value="Znf_CHY"/>
</dbReference>
<feature type="compositionally biased region" description="Basic and acidic residues" evidence="5">
    <location>
        <begin position="691"/>
        <end position="702"/>
    </location>
</feature>
<dbReference type="EMBL" id="SRRH01000020">
    <property type="protein sequence ID" value="KAG6302669.1"/>
    <property type="molecule type" value="Genomic_DNA"/>
</dbReference>
<feature type="compositionally biased region" description="Polar residues" evidence="5">
    <location>
        <begin position="1"/>
        <end position="27"/>
    </location>
</feature>
<reference evidence="7 8" key="1">
    <citation type="journal article" date="2020" name="bioRxiv">
        <title>Whole genome comparisons of ergot fungi reveals the divergence and evolution of species within the genus Claviceps are the result of varying mechanisms driving genome evolution and host range expansion.</title>
        <authorList>
            <person name="Wyka S.A."/>
            <person name="Mondo S.J."/>
            <person name="Liu M."/>
            <person name="Dettman J."/>
            <person name="Nalam V."/>
            <person name="Broders K.D."/>
        </authorList>
    </citation>
    <scope>NUCLEOTIDE SEQUENCE [LARGE SCALE GENOMIC DNA]</scope>
    <source>
        <strain evidence="7 8">Clav52</strain>
    </source>
</reference>
<evidence type="ECO:0000256" key="3">
    <source>
        <dbReference type="ARBA" id="ARBA00022833"/>
    </source>
</evidence>
<feature type="region of interest" description="Disordered" evidence="5">
    <location>
        <begin position="1"/>
        <end position="45"/>
    </location>
</feature>
<feature type="compositionally biased region" description="Acidic residues" evidence="5">
    <location>
        <begin position="394"/>
        <end position="409"/>
    </location>
</feature>
<comment type="caution">
    <text evidence="7">The sequence shown here is derived from an EMBL/GenBank/DDBJ whole genome shotgun (WGS) entry which is preliminary data.</text>
</comment>
<evidence type="ECO:0000313" key="8">
    <source>
        <dbReference type="Proteomes" id="UP000707071"/>
    </source>
</evidence>
<feature type="compositionally biased region" description="Low complexity" evidence="5">
    <location>
        <begin position="171"/>
        <end position="197"/>
    </location>
</feature>
<dbReference type="PROSITE" id="PS51266">
    <property type="entry name" value="ZF_CHY"/>
    <property type="match status" value="1"/>
</dbReference>
<name>A0A9P7QQ30_9HYPO</name>
<evidence type="ECO:0000256" key="2">
    <source>
        <dbReference type="ARBA" id="ARBA00022771"/>
    </source>
</evidence>
<evidence type="ECO:0000256" key="5">
    <source>
        <dbReference type="SAM" id="MobiDB-lite"/>
    </source>
</evidence>
<dbReference type="Pfam" id="PF05495">
    <property type="entry name" value="zf-CHY"/>
    <property type="match status" value="1"/>
</dbReference>
<feature type="compositionally biased region" description="Polar residues" evidence="5">
    <location>
        <begin position="352"/>
        <end position="361"/>
    </location>
</feature>
<evidence type="ECO:0000256" key="4">
    <source>
        <dbReference type="PROSITE-ProRule" id="PRU00601"/>
    </source>
</evidence>
<protein>
    <recommendedName>
        <fullName evidence="6">CHY-type domain-containing protein</fullName>
    </recommendedName>
</protein>
<evidence type="ECO:0000256" key="1">
    <source>
        <dbReference type="ARBA" id="ARBA00022723"/>
    </source>
</evidence>
<dbReference type="AlphaFoldDB" id="A0A9P7QQ30"/>
<evidence type="ECO:0000313" key="7">
    <source>
        <dbReference type="EMBL" id="KAG6302669.1"/>
    </source>
</evidence>
<dbReference type="Proteomes" id="UP000707071">
    <property type="component" value="Unassembled WGS sequence"/>
</dbReference>